<reference evidence="11 12" key="1">
    <citation type="journal article" date="2007" name="Science">
        <title>Sea anemone genome reveals ancestral eumetazoan gene repertoire and genomic organization.</title>
        <authorList>
            <person name="Putnam N.H."/>
            <person name="Srivastava M."/>
            <person name="Hellsten U."/>
            <person name="Dirks B."/>
            <person name="Chapman J."/>
            <person name="Salamov A."/>
            <person name="Terry A."/>
            <person name="Shapiro H."/>
            <person name="Lindquist E."/>
            <person name="Kapitonov V.V."/>
            <person name="Jurka J."/>
            <person name="Genikhovich G."/>
            <person name="Grigoriev I.V."/>
            <person name="Lucas S.M."/>
            <person name="Steele R.E."/>
            <person name="Finnerty J.R."/>
            <person name="Technau U."/>
            <person name="Martindale M.Q."/>
            <person name="Rokhsar D.S."/>
        </authorList>
    </citation>
    <scope>NUCLEOTIDE SEQUENCE [LARGE SCALE GENOMIC DNA]</scope>
    <source>
        <strain evidence="12">CH2 X CH6</strain>
    </source>
</reference>
<dbReference type="CDD" id="cd00637">
    <property type="entry name" value="7tm_classA_rhodopsin-like"/>
    <property type="match status" value="1"/>
</dbReference>
<proteinExistence type="predicted"/>
<evidence type="ECO:0000313" key="11">
    <source>
        <dbReference type="EMBL" id="EDO41006.1"/>
    </source>
</evidence>
<evidence type="ECO:0000256" key="5">
    <source>
        <dbReference type="ARBA" id="ARBA00023040"/>
    </source>
</evidence>
<dbReference type="OMA" id="WIFIAES"/>
<keyword evidence="4 9" id="KW-1133">Transmembrane helix</keyword>
<dbReference type="Pfam" id="PF00001">
    <property type="entry name" value="7tm_1"/>
    <property type="match status" value="1"/>
</dbReference>
<dbReference type="SUPFAM" id="SSF81321">
    <property type="entry name" value="Family A G protein-coupled receptor-like"/>
    <property type="match status" value="1"/>
</dbReference>
<dbReference type="InterPro" id="IPR050569">
    <property type="entry name" value="TAAR"/>
</dbReference>
<organism evidence="11 12">
    <name type="scientific">Nematostella vectensis</name>
    <name type="common">Starlet sea anemone</name>
    <dbReference type="NCBI Taxonomy" id="45351"/>
    <lineage>
        <taxon>Eukaryota</taxon>
        <taxon>Metazoa</taxon>
        <taxon>Cnidaria</taxon>
        <taxon>Anthozoa</taxon>
        <taxon>Hexacorallia</taxon>
        <taxon>Actiniaria</taxon>
        <taxon>Edwardsiidae</taxon>
        <taxon>Nematostella</taxon>
    </lineage>
</organism>
<dbReference type="PROSITE" id="PS50262">
    <property type="entry name" value="G_PROTEIN_RECEP_F1_2"/>
    <property type="match status" value="1"/>
</dbReference>
<feature type="transmembrane region" description="Helical" evidence="9">
    <location>
        <begin position="251"/>
        <end position="273"/>
    </location>
</feature>
<keyword evidence="2" id="KW-1003">Cell membrane</keyword>
<comment type="subcellular location">
    <subcellularLocation>
        <location evidence="1">Cell membrane</location>
        <topology evidence="1">Multi-pass membrane protein</topology>
    </subcellularLocation>
</comment>
<gene>
    <name evidence="11" type="ORF">NEMVEDRAFT_v1g207190</name>
</gene>
<keyword evidence="12" id="KW-1185">Reference proteome</keyword>
<accession>A7S5N6</accession>
<evidence type="ECO:0000256" key="8">
    <source>
        <dbReference type="ARBA" id="ARBA00023224"/>
    </source>
</evidence>
<feature type="transmembrane region" description="Helical" evidence="9">
    <location>
        <begin position="62"/>
        <end position="86"/>
    </location>
</feature>
<dbReference type="PRINTS" id="PR00237">
    <property type="entry name" value="GPCRRHODOPSN"/>
</dbReference>
<dbReference type="InParanoid" id="A7S5N6"/>
<dbReference type="GO" id="GO:0004930">
    <property type="term" value="F:G protein-coupled receptor activity"/>
    <property type="evidence" value="ECO:0000318"/>
    <property type="project" value="GO_Central"/>
</dbReference>
<keyword evidence="7" id="KW-0675">Receptor</keyword>
<feature type="domain" description="G-protein coupled receptors family 1 profile" evidence="10">
    <location>
        <begin position="41"/>
        <end position="301"/>
    </location>
</feature>
<dbReference type="PhylomeDB" id="A7S5N6"/>
<evidence type="ECO:0000256" key="4">
    <source>
        <dbReference type="ARBA" id="ARBA00022989"/>
    </source>
</evidence>
<feature type="transmembrane region" description="Helical" evidence="9">
    <location>
        <begin position="285"/>
        <end position="304"/>
    </location>
</feature>
<evidence type="ECO:0000256" key="1">
    <source>
        <dbReference type="ARBA" id="ARBA00004651"/>
    </source>
</evidence>
<dbReference type="STRING" id="45351.A7S5N6"/>
<keyword evidence="3 9" id="KW-0812">Transmembrane</keyword>
<feature type="transmembrane region" description="Helical" evidence="9">
    <location>
        <begin position="184"/>
        <end position="208"/>
    </location>
</feature>
<keyword evidence="5" id="KW-0297">G-protein coupled receptor</keyword>
<evidence type="ECO:0000256" key="3">
    <source>
        <dbReference type="ARBA" id="ARBA00022692"/>
    </source>
</evidence>
<evidence type="ECO:0000313" key="12">
    <source>
        <dbReference type="Proteomes" id="UP000001593"/>
    </source>
</evidence>
<dbReference type="EMBL" id="DS469583">
    <property type="protein sequence ID" value="EDO41006.1"/>
    <property type="molecule type" value="Genomic_DNA"/>
</dbReference>
<evidence type="ECO:0000256" key="7">
    <source>
        <dbReference type="ARBA" id="ARBA00023170"/>
    </source>
</evidence>
<dbReference type="InterPro" id="IPR017452">
    <property type="entry name" value="GPCR_Rhodpsn_7TM"/>
</dbReference>
<keyword evidence="8" id="KW-0807">Transducer</keyword>
<sequence>MVEASMKDLNNWITKTRERSMTAVTLESLLFIIIDLCAVTGNVFVCMAVYRNQALRTVTHMYILALAITDLSAAILSRPLSIGAAITGSWPYDHVLCTAQGTMELTLHAFSLVLMSFTAASRYFKVVKTASYTRLFTTKNTIGSLLVSFVTCAVFAGGFLQIFGVEFQFGPHFLCVPRLPSRRMQAWIFIAESTLFLLIPIITIPICYWKVYRKVKHHVTAVMPTLSRLPLDNTSRRSKYGVADINITKTVLVVLMVFFVLWIPLLIITILFSLGVYQPRWSHMLFDYLIFLTAASNPVVYGLFNREFRSEFCRIARLIYYRKNAIMPDVVARNISL</sequence>
<dbReference type="PANTHER" id="PTHR24249:SF372">
    <property type="entry name" value="G-PROTEIN COUPLED RECEPTORS FAMILY 1 PROFILE DOMAIN-CONTAINING PROTEIN"/>
    <property type="match status" value="1"/>
</dbReference>
<evidence type="ECO:0000256" key="9">
    <source>
        <dbReference type="SAM" id="Phobius"/>
    </source>
</evidence>
<feature type="transmembrane region" description="Helical" evidence="9">
    <location>
        <begin position="145"/>
        <end position="164"/>
    </location>
</feature>
<dbReference type="Gene3D" id="1.20.1070.10">
    <property type="entry name" value="Rhodopsin 7-helix transmembrane proteins"/>
    <property type="match status" value="1"/>
</dbReference>
<dbReference type="GO" id="GO:0005886">
    <property type="term" value="C:plasma membrane"/>
    <property type="evidence" value="ECO:0000318"/>
    <property type="project" value="GO_Central"/>
</dbReference>
<evidence type="ECO:0000256" key="2">
    <source>
        <dbReference type="ARBA" id="ARBA00022475"/>
    </source>
</evidence>
<dbReference type="InterPro" id="IPR000276">
    <property type="entry name" value="GPCR_Rhodpsn"/>
</dbReference>
<dbReference type="PANTHER" id="PTHR24249">
    <property type="entry name" value="HISTAMINE RECEPTOR-RELATED G-PROTEIN COUPLED RECEPTOR"/>
    <property type="match status" value="1"/>
</dbReference>
<evidence type="ECO:0000256" key="6">
    <source>
        <dbReference type="ARBA" id="ARBA00023136"/>
    </source>
</evidence>
<keyword evidence="6 9" id="KW-0472">Membrane</keyword>
<dbReference type="Proteomes" id="UP000001593">
    <property type="component" value="Unassembled WGS sequence"/>
</dbReference>
<evidence type="ECO:0000259" key="10">
    <source>
        <dbReference type="PROSITE" id="PS50262"/>
    </source>
</evidence>
<protein>
    <recommendedName>
        <fullName evidence="10">G-protein coupled receptors family 1 profile domain-containing protein</fullName>
    </recommendedName>
</protein>
<dbReference type="GO" id="GO:0007186">
    <property type="term" value="P:G protein-coupled receptor signaling pathway"/>
    <property type="evidence" value="ECO:0000318"/>
    <property type="project" value="GO_Central"/>
</dbReference>
<feature type="transmembrane region" description="Helical" evidence="9">
    <location>
        <begin position="29"/>
        <end position="50"/>
    </location>
</feature>
<dbReference type="AlphaFoldDB" id="A7S5N6"/>
<name>A7S5N6_NEMVE</name>
<feature type="transmembrane region" description="Helical" evidence="9">
    <location>
        <begin position="106"/>
        <end position="124"/>
    </location>
</feature>
<dbReference type="HOGENOM" id="CLU_009579_3_3_1"/>